<dbReference type="CDD" id="cd02165">
    <property type="entry name" value="NMNAT"/>
    <property type="match status" value="1"/>
</dbReference>
<dbReference type="RefSeq" id="WP_135771430.1">
    <property type="nucleotide sequence ID" value="NZ_RQFT01000011.1"/>
</dbReference>
<keyword evidence="6 11" id="KW-0548">Nucleotidyltransferase</keyword>
<dbReference type="Gene3D" id="3.40.50.620">
    <property type="entry name" value="HUPs"/>
    <property type="match status" value="1"/>
</dbReference>
<name>A0A7I0HQ79_9LEPT</name>
<evidence type="ECO:0000256" key="10">
    <source>
        <dbReference type="ARBA" id="ARBA00048721"/>
    </source>
</evidence>
<dbReference type="Pfam" id="PF01467">
    <property type="entry name" value="CTP_transf_like"/>
    <property type="match status" value="1"/>
</dbReference>
<organism evidence="13 14">
    <name type="scientific">Leptospira bouyouniensis</name>
    <dbReference type="NCBI Taxonomy" id="2484911"/>
    <lineage>
        <taxon>Bacteria</taxon>
        <taxon>Pseudomonadati</taxon>
        <taxon>Spirochaetota</taxon>
        <taxon>Spirochaetia</taxon>
        <taxon>Leptospirales</taxon>
        <taxon>Leptospiraceae</taxon>
        <taxon>Leptospira</taxon>
    </lineage>
</organism>
<dbReference type="EMBL" id="RQFT01000011">
    <property type="protein sequence ID" value="TGL04323.1"/>
    <property type="molecule type" value="Genomic_DNA"/>
</dbReference>
<feature type="domain" description="Cytidyltransferase-like" evidence="12">
    <location>
        <begin position="16"/>
        <end position="181"/>
    </location>
</feature>
<keyword evidence="5 11" id="KW-0808">Transferase</keyword>
<dbReference type="HAMAP" id="MF_00244">
    <property type="entry name" value="NaMN_adenylyltr"/>
    <property type="match status" value="1"/>
</dbReference>
<evidence type="ECO:0000256" key="8">
    <source>
        <dbReference type="ARBA" id="ARBA00022840"/>
    </source>
</evidence>
<dbReference type="AlphaFoldDB" id="A0A7I0HQ79"/>
<dbReference type="InterPro" id="IPR004821">
    <property type="entry name" value="Cyt_trans-like"/>
</dbReference>
<dbReference type="Proteomes" id="UP000297641">
    <property type="component" value="Unassembled WGS sequence"/>
</dbReference>
<evidence type="ECO:0000256" key="9">
    <source>
        <dbReference type="ARBA" id="ARBA00023027"/>
    </source>
</evidence>
<dbReference type="InterPro" id="IPR014729">
    <property type="entry name" value="Rossmann-like_a/b/a_fold"/>
</dbReference>
<keyword evidence="4 11" id="KW-0662">Pyridine nucleotide biosynthesis</keyword>
<comment type="catalytic activity">
    <reaction evidence="10 11">
        <text>nicotinate beta-D-ribonucleotide + ATP + H(+) = deamido-NAD(+) + diphosphate</text>
        <dbReference type="Rhea" id="RHEA:22860"/>
        <dbReference type="ChEBI" id="CHEBI:15378"/>
        <dbReference type="ChEBI" id="CHEBI:30616"/>
        <dbReference type="ChEBI" id="CHEBI:33019"/>
        <dbReference type="ChEBI" id="CHEBI:57502"/>
        <dbReference type="ChEBI" id="CHEBI:58437"/>
        <dbReference type="EC" id="2.7.7.18"/>
    </reaction>
</comment>
<reference evidence="13 14" key="1">
    <citation type="journal article" date="2019" name="PLoS Negl. Trop. Dis.">
        <title>Revisiting the worldwide diversity of Leptospira species in the environment.</title>
        <authorList>
            <person name="Vincent A.T."/>
            <person name="Schiettekatte O."/>
            <person name="Bourhy P."/>
            <person name="Veyrier F.J."/>
            <person name="Picardeau M."/>
        </authorList>
    </citation>
    <scope>NUCLEOTIDE SEQUENCE [LARGE SCALE GENOMIC DNA]</scope>
    <source>
        <strain evidence="13 14">201800273</strain>
    </source>
</reference>
<comment type="caution">
    <text evidence="13">The sequence shown here is derived from an EMBL/GenBank/DDBJ whole genome shotgun (WGS) entry which is preliminary data.</text>
</comment>
<evidence type="ECO:0000256" key="1">
    <source>
        <dbReference type="ARBA" id="ARBA00002324"/>
    </source>
</evidence>
<evidence type="ECO:0000313" key="13">
    <source>
        <dbReference type="EMBL" id="TGL04323.1"/>
    </source>
</evidence>
<proteinExistence type="inferred from homology"/>
<evidence type="ECO:0000256" key="5">
    <source>
        <dbReference type="ARBA" id="ARBA00022679"/>
    </source>
</evidence>
<dbReference type="EC" id="2.7.7.18" evidence="11"/>
<dbReference type="PANTHER" id="PTHR39321:SF3">
    <property type="entry name" value="PHOSPHOPANTETHEINE ADENYLYLTRANSFERASE"/>
    <property type="match status" value="1"/>
</dbReference>
<dbReference type="InterPro" id="IPR005248">
    <property type="entry name" value="NadD/NMNAT"/>
</dbReference>
<evidence type="ECO:0000256" key="6">
    <source>
        <dbReference type="ARBA" id="ARBA00022695"/>
    </source>
</evidence>
<comment type="similarity">
    <text evidence="3 11">Belongs to the NadD family.</text>
</comment>
<dbReference type="GO" id="GO:0009435">
    <property type="term" value="P:NAD+ biosynthetic process"/>
    <property type="evidence" value="ECO:0007669"/>
    <property type="project" value="UniProtKB-UniRule"/>
</dbReference>
<evidence type="ECO:0000259" key="12">
    <source>
        <dbReference type="Pfam" id="PF01467"/>
    </source>
</evidence>
<dbReference type="PANTHER" id="PTHR39321">
    <property type="entry name" value="NICOTINATE-NUCLEOTIDE ADENYLYLTRANSFERASE-RELATED"/>
    <property type="match status" value="1"/>
</dbReference>
<comment type="pathway">
    <text evidence="2 11">Cofactor biosynthesis; NAD(+) biosynthesis; deamido-NAD(+) from nicotinate D-ribonucleotide: step 1/1.</text>
</comment>
<dbReference type="NCBIfam" id="TIGR00125">
    <property type="entry name" value="cyt_tran_rel"/>
    <property type="match status" value="1"/>
</dbReference>
<protein>
    <recommendedName>
        <fullName evidence="11">Probable nicotinate-nucleotide adenylyltransferase</fullName>
        <ecNumber evidence="11">2.7.7.18</ecNumber>
    </recommendedName>
    <alternativeName>
        <fullName evidence="11">Deamido-NAD(+) diphosphorylase</fullName>
    </alternativeName>
    <alternativeName>
        <fullName evidence="11">Deamido-NAD(+) pyrophosphorylase</fullName>
    </alternativeName>
    <alternativeName>
        <fullName evidence="11">Nicotinate mononucleotide adenylyltransferase</fullName>
        <shortName evidence="11">NaMN adenylyltransferase</shortName>
    </alternativeName>
</protein>
<evidence type="ECO:0000256" key="4">
    <source>
        <dbReference type="ARBA" id="ARBA00022642"/>
    </source>
</evidence>
<evidence type="ECO:0000256" key="2">
    <source>
        <dbReference type="ARBA" id="ARBA00005019"/>
    </source>
</evidence>
<sequence>MSQEKAKSEDKLNVILFGGSFNPPHIGHRHVLSNILKQFPTSKVYICPNYVSPFKLNEKKFSKDEIWSLCLAEFESFLSTNVILWDEEIKKDQISFTIDTLKTLQLIEKNNPISLVIGEDNLSQFHQWKSYQNILELIDKLIVVRRHTNVPNSIECPNFISADQMIVLDNPIVTMSSQSIRNKPNDELELNSILPKTKELFLKFLGQNLSNH</sequence>
<dbReference type="GO" id="GO:0004515">
    <property type="term" value="F:nicotinate-nucleotide adenylyltransferase activity"/>
    <property type="evidence" value="ECO:0007669"/>
    <property type="project" value="UniProtKB-UniRule"/>
</dbReference>
<gene>
    <name evidence="11" type="primary">nadD</name>
    <name evidence="13" type="ORF">EHQ43_13130</name>
</gene>
<dbReference type="UniPathway" id="UPA00253">
    <property type="reaction ID" value="UER00332"/>
</dbReference>
<evidence type="ECO:0000256" key="3">
    <source>
        <dbReference type="ARBA" id="ARBA00009014"/>
    </source>
</evidence>
<accession>A0A7I0HQ79</accession>
<evidence type="ECO:0000256" key="7">
    <source>
        <dbReference type="ARBA" id="ARBA00022741"/>
    </source>
</evidence>
<keyword evidence="7 11" id="KW-0547">Nucleotide-binding</keyword>
<evidence type="ECO:0000256" key="11">
    <source>
        <dbReference type="HAMAP-Rule" id="MF_00244"/>
    </source>
</evidence>
<keyword evidence="9 11" id="KW-0520">NAD</keyword>
<comment type="function">
    <text evidence="1 11">Catalyzes the reversible adenylation of nicotinate mononucleotide (NaMN) to nicotinic acid adenine dinucleotide (NaAD).</text>
</comment>
<dbReference type="GO" id="GO:0005524">
    <property type="term" value="F:ATP binding"/>
    <property type="evidence" value="ECO:0007669"/>
    <property type="project" value="UniProtKB-KW"/>
</dbReference>
<keyword evidence="8 11" id="KW-0067">ATP-binding</keyword>
<dbReference type="SUPFAM" id="SSF52374">
    <property type="entry name" value="Nucleotidylyl transferase"/>
    <property type="match status" value="1"/>
</dbReference>
<evidence type="ECO:0000313" key="14">
    <source>
        <dbReference type="Proteomes" id="UP000297641"/>
    </source>
</evidence>